<reference evidence="4 5" key="1">
    <citation type="submission" date="2014-09" db="EMBL/GenBank/DDBJ databases">
        <title>Vibrio maritimus JCM 19240. (C210) whole genome shotgun sequence.</title>
        <authorList>
            <person name="Sawabe T."/>
            <person name="Meirelles P."/>
            <person name="Nakanishi M."/>
            <person name="Sayaka M."/>
            <person name="Hattori M."/>
            <person name="Ohkuma M."/>
        </authorList>
    </citation>
    <scope>NUCLEOTIDE SEQUENCE [LARGE SCALE GENOMIC DNA]</scope>
    <source>
        <strain evidence="4 5">JCM 19240</strain>
    </source>
</reference>
<keyword evidence="5" id="KW-1185">Reference proteome</keyword>
<accession>A0A090TRI7</accession>
<reference evidence="4 5" key="2">
    <citation type="submission" date="2014-09" db="EMBL/GenBank/DDBJ databases">
        <authorList>
            <consortium name="NBRP consortium"/>
            <person name="Sawabe T."/>
            <person name="Meirelles P."/>
            <person name="Nakanishi M."/>
            <person name="Sayaka M."/>
            <person name="Hattori M."/>
            <person name="Ohkuma M."/>
        </authorList>
    </citation>
    <scope>NUCLEOTIDE SEQUENCE [LARGE SCALE GENOMIC DNA]</scope>
    <source>
        <strain evidence="4 5">JCM 19240</strain>
    </source>
</reference>
<dbReference type="Pfam" id="PF13505">
    <property type="entry name" value="OMP_b-brl"/>
    <property type="match status" value="1"/>
</dbReference>
<evidence type="ECO:0000259" key="3">
    <source>
        <dbReference type="Pfam" id="PF13505"/>
    </source>
</evidence>
<dbReference type="Gene3D" id="2.40.160.20">
    <property type="match status" value="1"/>
</dbReference>
<protein>
    <recommendedName>
        <fullName evidence="3">Outer membrane protein beta-barrel domain-containing protein</fullName>
    </recommendedName>
</protein>
<keyword evidence="1 2" id="KW-0732">Signal</keyword>
<dbReference type="EMBL" id="BBMT01000003">
    <property type="protein sequence ID" value="GAL33722.1"/>
    <property type="molecule type" value="Genomic_DNA"/>
</dbReference>
<comment type="caution">
    <text evidence="4">The sequence shown here is derived from an EMBL/GenBank/DDBJ whole genome shotgun (WGS) entry which is preliminary data.</text>
</comment>
<dbReference type="AlphaFoldDB" id="A0A090TRI7"/>
<dbReference type="InterPro" id="IPR011250">
    <property type="entry name" value="OMP/PagP_B-barrel"/>
</dbReference>
<feature type="chain" id="PRO_5001864188" description="Outer membrane protein beta-barrel domain-containing protein" evidence="2">
    <location>
        <begin position="22"/>
        <end position="186"/>
    </location>
</feature>
<feature type="signal peptide" evidence="2">
    <location>
        <begin position="1"/>
        <end position="21"/>
    </location>
</feature>
<gene>
    <name evidence="4" type="ORF">JCM19240_2418</name>
</gene>
<evidence type="ECO:0000256" key="1">
    <source>
        <dbReference type="ARBA" id="ARBA00022729"/>
    </source>
</evidence>
<dbReference type="InterPro" id="IPR027385">
    <property type="entry name" value="Beta-barrel_OMP"/>
</dbReference>
<evidence type="ECO:0000256" key="2">
    <source>
        <dbReference type="SAM" id="SignalP"/>
    </source>
</evidence>
<dbReference type="Proteomes" id="UP000029224">
    <property type="component" value="Unassembled WGS sequence"/>
</dbReference>
<dbReference type="OrthoDB" id="5862605at2"/>
<feature type="domain" description="Outer membrane protein beta-barrel" evidence="3">
    <location>
        <begin position="8"/>
        <end position="186"/>
    </location>
</feature>
<evidence type="ECO:0000313" key="5">
    <source>
        <dbReference type="Proteomes" id="UP000029224"/>
    </source>
</evidence>
<organism evidence="4 5">
    <name type="scientific">Vibrio maritimus</name>
    <dbReference type="NCBI Taxonomy" id="990268"/>
    <lineage>
        <taxon>Bacteria</taxon>
        <taxon>Pseudomonadati</taxon>
        <taxon>Pseudomonadota</taxon>
        <taxon>Gammaproteobacteria</taxon>
        <taxon>Vibrionales</taxon>
        <taxon>Vibrionaceae</taxon>
        <taxon>Vibrio</taxon>
    </lineage>
</organism>
<sequence>MKKQTLALTLILGLTSGAALADDYSGFRVGLGAVSGQKVNAADTAAGLKSPKGNGKIEVGYDFNRVFSLNGQITDLRGDYGQFKTKGTEAKIEGEVGYAFQLGNSGWDVKPYLAAGVANASGNITGVENERLRGTYVSTAAGVRVTTPIGLYVDGRVQKNNLSKKQKRDSRFADDSQAALSVGFKF</sequence>
<dbReference type="SUPFAM" id="SSF56925">
    <property type="entry name" value="OMPA-like"/>
    <property type="match status" value="1"/>
</dbReference>
<name>A0A090TRI7_9VIBR</name>
<proteinExistence type="predicted"/>
<evidence type="ECO:0000313" key="4">
    <source>
        <dbReference type="EMBL" id="GAL33722.1"/>
    </source>
</evidence>